<dbReference type="CDD" id="cd01650">
    <property type="entry name" value="RT_nLTR_like"/>
    <property type="match status" value="1"/>
</dbReference>
<accession>A0A803P358</accession>
<feature type="region of interest" description="Disordered" evidence="1">
    <location>
        <begin position="182"/>
        <end position="203"/>
    </location>
</feature>
<dbReference type="InterPro" id="IPR025836">
    <property type="entry name" value="Zn_knuckle_CX2CX4HX4C"/>
</dbReference>
<dbReference type="SUPFAM" id="SSF56672">
    <property type="entry name" value="DNA/RNA polymerases"/>
    <property type="match status" value="1"/>
</dbReference>
<dbReference type="SUPFAM" id="SSF56219">
    <property type="entry name" value="DNase I-like"/>
    <property type="match status" value="1"/>
</dbReference>
<organism evidence="3 4">
    <name type="scientific">Cannabis sativa</name>
    <name type="common">Hemp</name>
    <name type="synonym">Marijuana</name>
    <dbReference type="NCBI Taxonomy" id="3483"/>
    <lineage>
        <taxon>Eukaryota</taxon>
        <taxon>Viridiplantae</taxon>
        <taxon>Streptophyta</taxon>
        <taxon>Embryophyta</taxon>
        <taxon>Tracheophyta</taxon>
        <taxon>Spermatophyta</taxon>
        <taxon>Magnoliopsida</taxon>
        <taxon>eudicotyledons</taxon>
        <taxon>Gunneridae</taxon>
        <taxon>Pentapetalae</taxon>
        <taxon>rosids</taxon>
        <taxon>fabids</taxon>
        <taxon>Rosales</taxon>
        <taxon>Cannabaceae</taxon>
        <taxon>Cannabis</taxon>
    </lineage>
</organism>
<dbReference type="InterPro" id="IPR002156">
    <property type="entry name" value="RNaseH_domain"/>
</dbReference>
<sequence>MANQESTNQDEVRRFEILLEGDEDDGGLRLKVGEVPRNVVVNKLDFWIQLHGMTTGFMSAKVVRDIGNYVGTFVEADKNNFMGIWRDYLRVRVSVRVDLPLKRRMKLEQRGGETCYCNFKYEDLPTFCFICGILGHSEKFCPKLFDTPLHLIKKPYNLELKAVARRRQHTIGSKWLKQGLVTRGESSDRNSTGGVVMEESGGQLREKTPNRVINYQSPRMKGSDESMNCGVLNSNIAGNLPKNVGLGSDHNYGINGNEVEGDIGIDGEMVILESKRKRLNMGTNIGLDNSGLSDSGPMEGLEEIVGLNELEGGIHWRLTGFYGEPRRCQREDSWNLLQSLVNTNNVPWCVIGDLNNILSHSDKRGGNRYPNWLIEGFEQTLQRCDLIDVELIGYPYTWEKGRGTSNWIEVRLDRALVSSSWYQAFPNTRLINLESSPSDHNPLLLELELQNLVPPTRRFRFENAWLKEPLCFEIVQDCWSRHDNENMATKLDRYSEIKKKLFLILDQKEIFWKQRAKQFWLKEGDQNSKFFHRAASKRRSVNQIVKLKDTHGNWKEWGTGLEGVVVDYFSNLFTTMGSNCNEILDCVRERVSNQINEQLMEPIQEEEVKMAIFDMHPDKSPGPDGMTPAFFQKCWNIVSRDVVAFVQRFFNTGQFEEGCSEANVVLIPKKKVPESMSDIRPIALCNVLYKTITKVLANRMKHHMDVIVSETQSAFIPGRLISDNILVSFEVLHYLKRKRLGKEGYMALKLDMSKAYDRVEWPFLEAILIKLGFGERWIRLLMRCVSSARYMVTHGGREMGPILPTRGIRQGDPLSPYIFIICAEGFSSLIKRYEERAWIHGCKVANGAPRISHMLFADDSYLYCKASIQEATRVRELLHKFELASGQRINSSKSSIFYSTNTTEDCKRRINQFLQMNEADDRSMYLGLPSTMGRNKTAVLGYLRDRVRKKLQGWDSKILSRAGKEVLIKSVAQSLPSYAMSVFLLPWEISRDIESLLAKFWWKGSNGESKGISWMSWDRMCDQKHNGGMGFRNFRDFNVALLGKQGWRFLSRPNSLVSRIFKARYFPRGSYLNAELGHNPSFVWRSVWEAQELVKQGARWCIGDGTGIKILGEPWLHDPINPYITSDHPALQQATVANILSVEGREWDMDILNDLFVQRDKELILKIPIQISASRDHLCWYKESSGEYTVSSAYQLLQLNKGRDGNNANVTAFWKCLWALKVPPKVKNLVWRAGVKCLPTLTQLVTKRVAVSQQCPICNTDPETILHCLVSCKVVQQVWERVGIGTTVATGECFVDWCAAVFKNQSVERKCLIATLCWAIWGARNDLVWQQKSMNVSTIVASAKCFLDQWHIAQKSQIETSWSGLQTKDGAEQWVKPEVNSIKINVDAAIFEEQNRFGVAWVIRDHNGLLLNALTKLFIGSTHPTVVEAISFREALSWLKTHPVHTAIIETDCLLVVQALRSTIHTSSLFGEIISDCKVLLTQVSNVSFNFVKRSANVVAHEFARASMLHPDRVFSMGNIPTELLPCVVAEFEG</sequence>
<dbReference type="InterPro" id="IPR000477">
    <property type="entry name" value="RT_dom"/>
</dbReference>
<dbReference type="Gramene" id="evm.model.02.906">
    <property type="protein sequence ID" value="cds.evm.model.02.906"/>
    <property type="gene ID" value="evm.TU.02.906"/>
</dbReference>
<feature type="domain" description="Reverse transcriptase" evidence="2">
    <location>
        <begin position="648"/>
        <end position="930"/>
    </location>
</feature>
<dbReference type="EMBL" id="UZAU01000141">
    <property type="status" value="NOT_ANNOTATED_CDS"/>
    <property type="molecule type" value="Genomic_DNA"/>
</dbReference>
<evidence type="ECO:0000256" key="1">
    <source>
        <dbReference type="SAM" id="MobiDB-lite"/>
    </source>
</evidence>
<reference evidence="3" key="2">
    <citation type="submission" date="2021-03" db="UniProtKB">
        <authorList>
            <consortium name="EnsemblPlants"/>
        </authorList>
    </citation>
    <scope>IDENTIFICATION</scope>
</reference>
<dbReference type="Pfam" id="PF13456">
    <property type="entry name" value="RVT_3"/>
    <property type="match status" value="1"/>
</dbReference>
<dbReference type="InterPro" id="IPR044730">
    <property type="entry name" value="RNase_H-like_dom_plant"/>
</dbReference>
<dbReference type="CDD" id="cd06222">
    <property type="entry name" value="RNase_H_like"/>
    <property type="match status" value="1"/>
</dbReference>
<reference evidence="3" key="1">
    <citation type="submission" date="2018-11" db="EMBL/GenBank/DDBJ databases">
        <authorList>
            <person name="Grassa J C."/>
        </authorList>
    </citation>
    <scope>NUCLEOTIDE SEQUENCE [LARGE SCALE GENOMIC DNA]</scope>
</reference>
<dbReference type="InterPro" id="IPR012337">
    <property type="entry name" value="RNaseH-like_sf"/>
</dbReference>
<name>A0A803P358_CANSA</name>
<dbReference type="Pfam" id="PF00078">
    <property type="entry name" value="RVT_1"/>
    <property type="match status" value="1"/>
</dbReference>
<protein>
    <recommendedName>
        <fullName evidence="2">Reverse transcriptase domain-containing protein</fullName>
    </recommendedName>
</protein>
<evidence type="ECO:0000259" key="2">
    <source>
        <dbReference type="PROSITE" id="PS50878"/>
    </source>
</evidence>
<dbReference type="Gene3D" id="3.60.10.10">
    <property type="entry name" value="Endonuclease/exonuclease/phosphatase"/>
    <property type="match status" value="1"/>
</dbReference>
<evidence type="ECO:0000313" key="4">
    <source>
        <dbReference type="Proteomes" id="UP000596661"/>
    </source>
</evidence>
<dbReference type="InterPro" id="IPR043502">
    <property type="entry name" value="DNA/RNA_pol_sf"/>
</dbReference>
<dbReference type="PANTHER" id="PTHR33116">
    <property type="entry name" value="REVERSE TRANSCRIPTASE ZINC-BINDING DOMAIN-CONTAINING PROTEIN-RELATED-RELATED"/>
    <property type="match status" value="1"/>
</dbReference>
<dbReference type="Gene3D" id="3.30.420.10">
    <property type="entry name" value="Ribonuclease H-like superfamily/Ribonuclease H"/>
    <property type="match status" value="1"/>
</dbReference>
<keyword evidence="4" id="KW-1185">Reference proteome</keyword>
<dbReference type="PANTHER" id="PTHR33116:SF86">
    <property type="entry name" value="REVERSE TRANSCRIPTASE DOMAIN-CONTAINING PROTEIN"/>
    <property type="match status" value="1"/>
</dbReference>
<dbReference type="Proteomes" id="UP000596661">
    <property type="component" value="Chromosome 2"/>
</dbReference>
<proteinExistence type="predicted"/>
<dbReference type="OMA" id="NDATIVM"/>
<dbReference type="GO" id="GO:0003676">
    <property type="term" value="F:nucleic acid binding"/>
    <property type="evidence" value="ECO:0007669"/>
    <property type="project" value="InterPro"/>
</dbReference>
<dbReference type="SUPFAM" id="SSF53098">
    <property type="entry name" value="Ribonuclease H-like"/>
    <property type="match status" value="1"/>
</dbReference>
<dbReference type="GO" id="GO:0004523">
    <property type="term" value="F:RNA-DNA hybrid ribonuclease activity"/>
    <property type="evidence" value="ECO:0007669"/>
    <property type="project" value="InterPro"/>
</dbReference>
<dbReference type="Pfam" id="PF13966">
    <property type="entry name" value="zf-RVT"/>
    <property type="match status" value="1"/>
</dbReference>
<dbReference type="InterPro" id="IPR036691">
    <property type="entry name" value="Endo/exonu/phosph_ase_sf"/>
</dbReference>
<dbReference type="InterPro" id="IPR036397">
    <property type="entry name" value="RNaseH_sf"/>
</dbReference>
<dbReference type="InterPro" id="IPR026960">
    <property type="entry name" value="RVT-Znf"/>
</dbReference>
<evidence type="ECO:0000313" key="3">
    <source>
        <dbReference type="EnsemblPlants" id="cds.evm.model.02.906"/>
    </source>
</evidence>
<dbReference type="Pfam" id="PF14392">
    <property type="entry name" value="zf-CCHC_4"/>
    <property type="match status" value="1"/>
</dbReference>
<dbReference type="InterPro" id="IPR005135">
    <property type="entry name" value="Endo/exonuclease/phosphatase"/>
</dbReference>
<dbReference type="PROSITE" id="PS50878">
    <property type="entry name" value="RT_POL"/>
    <property type="match status" value="1"/>
</dbReference>
<dbReference type="EnsemblPlants" id="evm.model.02.906">
    <property type="protein sequence ID" value="cds.evm.model.02.906"/>
    <property type="gene ID" value="evm.TU.02.906"/>
</dbReference>
<dbReference type="Pfam" id="PF03372">
    <property type="entry name" value="Exo_endo_phos"/>
    <property type="match status" value="1"/>
</dbReference>